<dbReference type="AlphaFoldDB" id="A0A4Z2J2R3"/>
<name>A0A4Z2J2R3_9TELE</name>
<comment type="caution">
    <text evidence="1">The sequence shown here is derived from an EMBL/GenBank/DDBJ whole genome shotgun (WGS) entry which is preliminary data.</text>
</comment>
<dbReference type="Proteomes" id="UP000314294">
    <property type="component" value="Unassembled WGS sequence"/>
</dbReference>
<proteinExistence type="predicted"/>
<protein>
    <submittedName>
        <fullName evidence="1">Uncharacterized protein</fullName>
    </submittedName>
</protein>
<evidence type="ECO:0000313" key="1">
    <source>
        <dbReference type="EMBL" id="TNN84297.1"/>
    </source>
</evidence>
<dbReference type="EMBL" id="SRLO01000028">
    <property type="protein sequence ID" value="TNN84297.1"/>
    <property type="molecule type" value="Genomic_DNA"/>
</dbReference>
<accession>A0A4Z2J2R3</accession>
<gene>
    <name evidence="1" type="ORF">EYF80_005624</name>
</gene>
<evidence type="ECO:0000313" key="2">
    <source>
        <dbReference type="Proteomes" id="UP000314294"/>
    </source>
</evidence>
<reference evidence="1 2" key="1">
    <citation type="submission" date="2019-03" db="EMBL/GenBank/DDBJ databases">
        <title>First draft genome of Liparis tanakae, snailfish: a comprehensive survey of snailfish specific genes.</title>
        <authorList>
            <person name="Kim W."/>
            <person name="Song I."/>
            <person name="Jeong J.-H."/>
            <person name="Kim D."/>
            <person name="Kim S."/>
            <person name="Ryu S."/>
            <person name="Song J.Y."/>
            <person name="Lee S.K."/>
        </authorList>
    </citation>
    <scope>NUCLEOTIDE SEQUENCE [LARGE SCALE GENOMIC DNA]</scope>
    <source>
        <tissue evidence="1">Muscle</tissue>
    </source>
</reference>
<sequence length="88" mass="9273">MLSGPVGASAECERPVGPAEVQPLLNQSPLWHCWISRAVSVLAEGEPQSVVVWRLFTAALAYNRGMSLQGRRLNVAASCPKSGQGGGI</sequence>
<keyword evidence="2" id="KW-1185">Reference proteome</keyword>
<organism evidence="1 2">
    <name type="scientific">Liparis tanakae</name>
    <name type="common">Tanaka's snailfish</name>
    <dbReference type="NCBI Taxonomy" id="230148"/>
    <lineage>
        <taxon>Eukaryota</taxon>
        <taxon>Metazoa</taxon>
        <taxon>Chordata</taxon>
        <taxon>Craniata</taxon>
        <taxon>Vertebrata</taxon>
        <taxon>Euteleostomi</taxon>
        <taxon>Actinopterygii</taxon>
        <taxon>Neopterygii</taxon>
        <taxon>Teleostei</taxon>
        <taxon>Neoteleostei</taxon>
        <taxon>Acanthomorphata</taxon>
        <taxon>Eupercaria</taxon>
        <taxon>Perciformes</taxon>
        <taxon>Cottioidei</taxon>
        <taxon>Cottales</taxon>
        <taxon>Liparidae</taxon>
        <taxon>Liparis</taxon>
    </lineage>
</organism>